<evidence type="ECO:0000256" key="2">
    <source>
        <dbReference type="ARBA" id="ARBA00022840"/>
    </source>
</evidence>
<gene>
    <name evidence="5" type="ORF">QuyetLC_26830</name>
</gene>
<keyword evidence="2 3" id="KW-0067">ATP-binding</keyword>
<name>A0A640MJJ0_BACAN</name>
<dbReference type="InterPro" id="IPR027417">
    <property type="entry name" value="P-loop_NTPase"/>
</dbReference>
<sequence length="363" mass="41973">MMFKVKLNKLHNRAFLKAFRRANIRYKLKYFLQANDLYLIDEIKQLKKIEGIDQRLNKVQLSVEIKYKTKKNEHNDTLLILHLLKTGSSLDDKLHDLDGQLQSLFNAKLLQKNNEIGFLEYILLYKEDTEQEVCDLSITMSYDPQGKILLSKRFEWDYINKPHLLLGGNSGTGKSYLLFSIIHKMLKEAPPYLIYICDGKFDELEQVATDTFNLPMVASSIEDIKLYIESVEEIMEERYSNKSKDNEAVFLVIDEFASLNLVIEKKEWQTLNTRIKNIILKGRAANIHVLIAMQRASSDSIDLAIRDNTAIKIGLGNLSVENFKMIFGENRSANDILKRERGQGYILIDGQSLSMFDSPFIKM</sequence>
<dbReference type="SUPFAM" id="SSF52540">
    <property type="entry name" value="P-loop containing nucleoside triphosphate hydrolases"/>
    <property type="match status" value="1"/>
</dbReference>
<evidence type="ECO:0000256" key="3">
    <source>
        <dbReference type="PROSITE-ProRule" id="PRU00289"/>
    </source>
</evidence>
<dbReference type="SMART" id="SM00382">
    <property type="entry name" value="AAA"/>
    <property type="match status" value="1"/>
</dbReference>
<feature type="domain" description="FtsK" evidence="4">
    <location>
        <begin position="151"/>
        <end position="324"/>
    </location>
</feature>
<dbReference type="PANTHER" id="PTHR22683">
    <property type="entry name" value="SPORULATION PROTEIN RELATED"/>
    <property type="match status" value="1"/>
</dbReference>
<organism evidence="5">
    <name type="scientific">Bacillus anthracis</name>
    <name type="common">anthrax bacterium</name>
    <dbReference type="NCBI Taxonomy" id="1392"/>
    <lineage>
        <taxon>Bacteria</taxon>
        <taxon>Bacillati</taxon>
        <taxon>Bacillota</taxon>
        <taxon>Bacilli</taxon>
        <taxon>Bacillales</taxon>
        <taxon>Bacillaceae</taxon>
        <taxon>Bacillus</taxon>
        <taxon>Bacillus cereus group</taxon>
    </lineage>
</organism>
<evidence type="ECO:0000313" key="5">
    <source>
        <dbReference type="EMBL" id="GEU14224.1"/>
    </source>
</evidence>
<dbReference type="InterPro" id="IPR002543">
    <property type="entry name" value="FtsK_dom"/>
</dbReference>
<dbReference type="EMBL" id="BLEY01000027">
    <property type="protein sequence ID" value="GEU14224.1"/>
    <property type="molecule type" value="Genomic_DNA"/>
</dbReference>
<feature type="binding site" evidence="3">
    <location>
        <begin position="168"/>
        <end position="175"/>
    </location>
    <ligand>
        <name>ATP</name>
        <dbReference type="ChEBI" id="CHEBI:30616"/>
    </ligand>
</feature>
<dbReference type="InterPro" id="IPR003593">
    <property type="entry name" value="AAA+_ATPase"/>
</dbReference>
<dbReference type="PROSITE" id="PS50901">
    <property type="entry name" value="FTSK"/>
    <property type="match status" value="1"/>
</dbReference>
<comment type="caution">
    <text evidence="5">The sequence shown here is derived from an EMBL/GenBank/DDBJ whole genome shotgun (WGS) entry which is preliminary data.</text>
</comment>
<protein>
    <recommendedName>
        <fullName evidence="4">FtsK domain-containing protein</fullName>
    </recommendedName>
</protein>
<dbReference type="Gene3D" id="3.40.50.300">
    <property type="entry name" value="P-loop containing nucleotide triphosphate hydrolases"/>
    <property type="match status" value="2"/>
</dbReference>
<evidence type="ECO:0000259" key="4">
    <source>
        <dbReference type="PROSITE" id="PS50901"/>
    </source>
</evidence>
<keyword evidence="1 3" id="KW-0547">Nucleotide-binding</keyword>
<reference evidence="5" key="2">
    <citation type="submission" date="2019-12" db="EMBL/GenBank/DDBJ databases">
        <authorList>
            <person name="Hoang T.H.H."/>
            <person name="Okutani A."/>
        </authorList>
    </citation>
    <scope>NUCLEOTIDE SEQUENCE</scope>
    <source>
        <strain evidence="5">QuyetLC</strain>
    </source>
</reference>
<dbReference type="GO" id="GO:0005524">
    <property type="term" value="F:ATP binding"/>
    <property type="evidence" value="ECO:0007669"/>
    <property type="project" value="UniProtKB-UniRule"/>
</dbReference>
<dbReference type="PANTHER" id="PTHR22683:SF47">
    <property type="entry name" value="FTSK DOMAIN-CONTAINING PROTEIN YDCQ"/>
    <property type="match status" value="1"/>
</dbReference>
<dbReference type="InterPro" id="IPR050206">
    <property type="entry name" value="FtsK/SpoIIIE/SftA"/>
</dbReference>
<dbReference type="GO" id="GO:0003677">
    <property type="term" value="F:DNA binding"/>
    <property type="evidence" value="ECO:0007669"/>
    <property type="project" value="InterPro"/>
</dbReference>
<reference evidence="5" key="1">
    <citation type="submission" date="2019-12" db="EMBL/GenBank/DDBJ databases">
        <title>Epidemiological and comparative genomic analysis of Bacillus anthracis isolated from northern Vietnam.</title>
        <authorList>
            <person name="Hoang T.T.H."/>
            <person name="Dang D.A."/>
            <person name="Pham M.H."/>
            <person name="Luong M.H."/>
            <person name="Tran N.D."/>
            <person name="Nguyen T.H."/>
            <person name="Nguyen T.T."/>
            <person name="Inoue S."/>
            <person name="Morikawa S."/>
            <person name="Okutani A."/>
        </authorList>
    </citation>
    <scope>NUCLEOTIDE SEQUENCE</scope>
    <source>
        <strain evidence="5">QuyetLC</strain>
    </source>
</reference>
<proteinExistence type="predicted"/>
<evidence type="ECO:0000256" key="1">
    <source>
        <dbReference type="ARBA" id="ARBA00022741"/>
    </source>
</evidence>
<dbReference type="AlphaFoldDB" id="A0A640MJJ0"/>
<accession>A0A640MJJ0</accession>